<dbReference type="Gene3D" id="3.40.50.150">
    <property type="entry name" value="Vaccinia Virus protein VP39"/>
    <property type="match status" value="1"/>
</dbReference>
<dbReference type="Proteomes" id="UP000050554">
    <property type="component" value="Unassembled WGS sequence"/>
</dbReference>
<reference evidence="2 3" key="1">
    <citation type="submission" date="2015-09" db="EMBL/GenBank/DDBJ databases">
        <title>Genome announcement of multiple Pseudomonas syringae strains.</title>
        <authorList>
            <person name="Thakur S."/>
            <person name="Wang P.W."/>
            <person name="Gong Y."/>
            <person name="Weir B.S."/>
            <person name="Guttman D.S."/>
        </authorList>
    </citation>
    <scope>NUCLEOTIDE SEQUENCE [LARGE SCALE GENOMIC DNA]</scope>
    <source>
        <strain evidence="2 3">ICMP3882</strain>
    </source>
</reference>
<accession>A0A0P9YBM2</accession>
<feature type="domain" description="Methyltransferase" evidence="1">
    <location>
        <begin position="52"/>
        <end position="160"/>
    </location>
</feature>
<proteinExistence type="predicted"/>
<dbReference type="Pfam" id="PF13847">
    <property type="entry name" value="Methyltransf_31"/>
    <property type="match status" value="1"/>
</dbReference>
<dbReference type="SUPFAM" id="SSF53335">
    <property type="entry name" value="S-adenosyl-L-methionine-dependent methyltransferases"/>
    <property type="match status" value="1"/>
</dbReference>
<dbReference type="InterPro" id="IPR050723">
    <property type="entry name" value="CFA/CMAS"/>
</dbReference>
<dbReference type="GO" id="GO:0008168">
    <property type="term" value="F:methyltransferase activity"/>
    <property type="evidence" value="ECO:0007669"/>
    <property type="project" value="UniProtKB-KW"/>
</dbReference>
<evidence type="ECO:0000259" key="1">
    <source>
        <dbReference type="Pfam" id="PF13847"/>
    </source>
</evidence>
<dbReference type="AlphaFoldDB" id="A0A0P9YBM2"/>
<evidence type="ECO:0000313" key="3">
    <source>
        <dbReference type="Proteomes" id="UP000050554"/>
    </source>
</evidence>
<keyword evidence="2" id="KW-0808">Transferase</keyword>
<dbReference type="PANTHER" id="PTHR43667">
    <property type="entry name" value="CYCLOPROPANE-FATTY-ACYL-PHOSPHOLIPID SYNTHASE"/>
    <property type="match status" value="1"/>
</dbReference>
<dbReference type="GO" id="GO:0032259">
    <property type="term" value="P:methylation"/>
    <property type="evidence" value="ECO:0007669"/>
    <property type="project" value="UniProtKB-KW"/>
</dbReference>
<dbReference type="EMBL" id="LJRF01000202">
    <property type="protein sequence ID" value="KPY42860.1"/>
    <property type="molecule type" value="Genomic_DNA"/>
</dbReference>
<protein>
    <submittedName>
        <fullName evidence="2">Methylase involved in ubiquinone/menaquinone biosynthesi</fullName>
    </submittedName>
</protein>
<organism evidence="2 3">
    <name type="scientific">Pseudomonas syringae pv. ribicola</name>
    <dbReference type="NCBI Taxonomy" id="55398"/>
    <lineage>
        <taxon>Bacteria</taxon>
        <taxon>Pseudomonadati</taxon>
        <taxon>Pseudomonadota</taxon>
        <taxon>Gammaproteobacteria</taxon>
        <taxon>Pseudomonadales</taxon>
        <taxon>Pseudomonadaceae</taxon>
        <taxon>Pseudomonas</taxon>
    </lineage>
</organism>
<evidence type="ECO:0000313" key="2">
    <source>
        <dbReference type="EMBL" id="KPY42860.1"/>
    </source>
</evidence>
<dbReference type="CDD" id="cd02440">
    <property type="entry name" value="AdoMet_MTases"/>
    <property type="match status" value="1"/>
</dbReference>
<dbReference type="PANTHER" id="PTHR43667:SF2">
    <property type="entry name" value="FATTY ACID C-METHYL TRANSFERASE"/>
    <property type="match status" value="1"/>
</dbReference>
<dbReference type="PATRIC" id="fig|55398.3.peg.5039"/>
<dbReference type="InterPro" id="IPR025714">
    <property type="entry name" value="Methyltranfer_dom"/>
</dbReference>
<dbReference type="InterPro" id="IPR029063">
    <property type="entry name" value="SAM-dependent_MTases_sf"/>
</dbReference>
<sequence length="285" mass="31154">MLNQINVFYPPEVPLMNDYLLGHSSAELERLKFQANILSPITTRLLIESGLEEGMHVLDLGSGPGDVAMLAGRLVGPTGSVTGIDRSPKAVELANFRAAEAGLRNVRFEVCDIQDFQSASPFDCVVGRYVMIHQSDPVAFLRKAASLVKNGGTLALHEVFMSDIPMESFPNIPLLTDAGQLIAAAFNTGGVHHGTAVHLIKHFSEAGLPQPELFCQRHIGGGEHSFMYHWVAETLKTVYPHLISIGRVSADPEYLETFEDRLKAEAVASRVQIMGPNQITAWVRL</sequence>
<gene>
    <name evidence="2" type="ORF">ALO47_04042</name>
</gene>
<comment type="caution">
    <text evidence="2">The sequence shown here is derived from an EMBL/GenBank/DDBJ whole genome shotgun (WGS) entry which is preliminary data.</text>
</comment>
<keyword evidence="2" id="KW-0830">Ubiquinone</keyword>
<name>A0A0P9YBM2_PSESI</name>
<keyword evidence="2" id="KW-0489">Methyltransferase</keyword>